<comment type="caution">
    <text evidence="2">The sequence shown here is derived from an EMBL/GenBank/DDBJ whole genome shotgun (WGS) entry which is preliminary data.</text>
</comment>
<reference evidence="2" key="1">
    <citation type="submission" date="2020-10" db="EMBL/GenBank/DDBJ databases">
        <authorList>
            <person name="Gilroy R."/>
        </authorList>
    </citation>
    <scope>NUCLEOTIDE SEQUENCE</scope>
    <source>
        <strain evidence="2">ChiGjej2B2-12916</strain>
    </source>
</reference>
<accession>A0A9D0YTQ4</accession>
<dbReference type="AlphaFoldDB" id="A0A9D0YTQ4"/>
<protein>
    <submittedName>
        <fullName evidence="2">DUF3021 domain-containing protein</fullName>
    </submittedName>
</protein>
<gene>
    <name evidence="2" type="ORF">IAD31_03260</name>
</gene>
<organism evidence="2 3">
    <name type="scientific">Candidatus Enterenecus faecium</name>
    <dbReference type="NCBI Taxonomy" id="2840780"/>
    <lineage>
        <taxon>Bacteria</taxon>
        <taxon>Bacillati</taxon>
        <taxon>Bacillota</taxon>
        <taxon>Clostridia</taxon>
        <taxon>Eubacteriales</taxon>
        <taxon>Candidatus Enterenecus</taxon>
    </lineage>
</organism>
<feature type="transmembrane region" description="Helical" evidence="1">
    <location>
        <begin position="7"/>
        <end position="31"/>
    </location>
</feature>
<evidence type="ECO:0000256" key="1">
    <source>
        <dbReference type="SAM" id="Phobius"/>
    </source>
</evidence>
<keyword evidence="1" id="KW-0812">Transmembrane</keyword>
<evidence type="ECO:0000313" key="2">
    <source>
        <dbReference type="EMBL" id="HIQ60598.1"/>
    </source>
</evidence>
<proteinExistence type="predicted"/>
<dbReference type="EMBL" id="DVFO01000031">
    <property type="protein sequence ID" value="HIQ60598.1"/>
    <property type="molecule type" value="Genomic_DNA"/>
</dbReference>
<feature type="transmembrane region" description="Helical" evidence="1">
    <location>
        <begin position="111"/>
        <end position="131"/>
    </location>
</feature>
<feature type="transmembrane region" description="Helical" evidence="1">
    <location>
        <begin position="87"/>
        <end position="105"/>
    </location>
</feature>
<keyword evidence="1" id="KW-0472">Membrane</keyword>
<sequence>MKRMVWIRCLLGAGLGISISTVIAIVVSAMLGDGNYYAVHPQLIQDAGSELTAVVLQTGVSVLYGAAWGGASLIWEREDWSLTRQTLTHLVICSLATFPVAYVMRWMGRDVMGVVSYFAIFLAVYAGVWVFQFSRMKRRIACINRCMQQWGSGAE</sequence>
<dbReference type="InterPro" id="IPR021560">
    <property type="entry name" value="DUF3021"/>
</dbReference>
<dbReference type="Pfam" id="PF11457">
    <property type="entry name" value="DUF3021"/>
    <property type="match status" value="1"/>
</dbReference>
<reference evidence="2" key="2">
    <citation type="journal article" date="2021" name="PeerJ">
        <title>Extensive microbial diversity within the chicken gut microbiome revealed by metagenomics and culture.</title>
        <authorList>
            <person name="Gilroy R."/>
            <person name="Ravi A."/>
            <person name="Getino M."/>
            <person name="Pursley I."/>
            <person name="Horton D.L."/>
            <person name="Alikhan N.F."/>
            <person name="Baker D."/>
            <person name="Gharbi K."/>
            <person name="Hall N."/>
            <person name="Watson M."/>
            <person name="Adriaenssens E.M."/>
            <person name="Foster-Nyarko E."/>
            <person name="Jarju S."/>
            <person name="Secka A."/>
            <person name="Antonio M."/>
            <person name="Oren A."/>
            <person name="Chaudhuri R.R."/>
            <person name="La Ragione R."/>
            <person name="Hildebrand F."/>
            <person name="Pallen M.J."/>
        </authorList>
    </citation>
    <scope>NUCLEOTIDE SEQUENCE</scope>
    <source>
        <strain evidence="2">ChiGjej2B2-12916</strain>
    </source>
</reference>
<dbReference type="Proteomes" id="UP000886879">
    <property type="component" value="Unassembled WGS sequence"/>
</dbReference>
<keyword evidence="1" id="KW-1133">Transmembrane helix</keyword>
<feature type="transmembrane region" description="Helical" evidence="1">
    <location>
        <begin position="51"/>
        <end position="75"/>
    </location>
</feature>
<evidence type="ECO:0000313" key="3">
    <source>
        <dbReference type="Proteomes" id="UP000886879"/>
    </source>
</evidence>
<name>A0A9D0YTQ4_9FIRM</name>